<keyword evidence="1" id="KW-0031">Aminopeptidase</keyword>
<keyword evidence="12" id="KW-0121">Carboxypeptidase</keyword>
<organism evidence="12 13">
    <name type="scientific">Paenibacillus endophyticus</name>
    <dbReference type="NCBI Taxonomy" id="1294268"/>
    <lineage>
        <taxon>Bacteria</taxon>
        <taxon>Bacillati</taxon>
        <taxon>Bacillota</taxon>
        <taxon>Bacilli</taxon>
        <taxon>Bacillales</taxon>
        <taxon>Paenibacillaceae</taxon>
        <taxon>Paenibacillus</taxon>
    </lineage>
</organism>
<feature type="signal peptide" evidence="9">
    <location>
        <begin position="1"/>
        <end position="31"/>
    </location>
</feature>
<comment type="caution">
    <text evidence="12">The sequence shown here is derived from an EMBL/GenBank/DDBJ whole genome shotgun (WGS) entry which is preliminary data.</text>
</comment>
<keyword evidence="6" id="KW-0862">Zinc</keyword>
<reference evidence="12 13" key="1">
    <citation type="submission" date="2020-08" db="EMBL/GenBank/DDBJ databases">
        <title>Genomic Encyclopedia of Type Strains, Phase III (KMG-III): the genomes of soil and plant-associated and newly described type strains.</title>
        <authorList>
            <person name="Whitman W."/>
        </authorList>
    </citation>
    <scope>NUCLEOTIDE SEQUENCE [LARGE SCALE GENOMIC DNA]</scope>
    <source>
        <strain evidence="12 13">CECT 8234</strain>
    </source>
</reference>
<feature type="region of interest" description="Disordered" evidence="8">
    <location>
        <begin position="1231"/>
        <end position="1266"/>
    </location>
</feature>
<keyword evidence="3" id="KW-0479">Metal-binding</keyword>
<feature type="domain" description="SLH" evidence="10">
    <location>
        <begin position="1332"/>
        <end position="1395"/>
    </location>
</feature>
<dbReference type="GO" id="GO:0008270">
    <property type="term" value="F:zinc ion binding"/>
    <property type="evidence" value="ECO:0007669"/>
    <property type="project" value="InterPro"/>
</dbReference>
<dbReference type="InterPro" id="IPR000834">
    <property type="entry name" value="Peptidase_M14"/>
</dbReference>
<evidence type="ECO:0000256" key="2">
    <source>
        <dbReference type="ARBA" id="ARBA00022670"/>
    </source>
</evidence>
<comment type="similarity">
    <text evidence="7">Belongs to the peptidase M14 family.</text>
</comment>
<name>A0A7W5C960_9BACL</name>
<dbReference type="Pfam" id="PF00246">
    <property type="entry name" value="Peptidase_M14"/>
    <property type="match status" value="1"/>
</dbReference>
<evidence type="ECO:0000256" key="7">
    <source>
        <dbReference type="PROSITE-ProRule" id="PRU01379"/>
    </source>
</evidence>
<evidence type="ECO:0000256" key="4">
    <source>
        <dbReference type="ARBA" id="ARBA00022729"/>
    </source>
</evidence>
<keyword evidence="2" id="KW-0645">Protease</keyword>
<dbReference type="RefSeq" id="WP_183565008.1">
    <property type="nucleotide sequence ID" value="NZ_CBCSLB010000007.1"/>
</dbReference>
<dbReference type="SUPFAM" id="SSF53187">
    <property type="entry name" value="Zn-dependent exopeptidases"/>
    <property type="match status" value="2"/>
</dbReference>
<feature type="active site" description="Proton donor/acceptor" evidence="7">
    <location>
        <position position="769"/>
    </location>
</feature>
<evidence type="ECO:0000256" key="9">
    <source>
        <dbReference type="SAM" id="SignalP"/>
    </source>
</evidence>
<gene>
    <name evidence="12" type="ORF">FHS16_003498</name>
</gene>
<dbReference type="EMBL" id="JACHXW010000010">
    <property type="protein sequence ID" value="MBB3153436.1"/>
    <property type="molecule type" value="Genomic_DNA"/>
</dbReference>
<feature type="domain" description="Peptidase M14" evidence="11">
    <location>
        <begin position="483"/>
        <end position="792"/>
    </location>
</feature>
<feature type="chain" id="PRO_5030534101" evidence="9">
    <location>
        <begin position="32"/>
        <end position="1457"/>
    </location>
</feature>
<dbReference type="Pfam" id="PF00395">
    <property type="entry name" value="SLH"/>
    <property type="match status" value="3"/>
</dbReference>
<dbReference type="Gene3D" id="3.40.630.10">
    <property type="entry name" value="Zn peptidases"/>
    <property type="match status" value="2"/>
</dbReference>
<evidence type="ECO:0000313" key="12">
    <source>
        <dbReference type="EMBL" id="MBB3153436.1"/>
    </source>
</evidence>
<dbReference type="InterPro" id="IPR001119">
    <property type="entry name" value="SLH_dom"/>
</dbReference>
<dbReference type="InterPro" id="IPR045175">
    <property type="entry name" value="M28_fam"/>
</dbReference>
<keyword evidence="13" id="KW-1185">Reference proteome</keyword>
<dbReference type="CDD" id="cd06244">
    <property type="entry name" value="M14-like"/>
    <property type="match status" value="1"/>
</dbReference>
<evidence type="ECO:0000256" key="5">
    <source>
        <dbReference type="ARBA" id="ARBA00022801"/>
    </source>
</evidence>
<evidence type="ECO:0000256" key="8">
    <source>
        <dbReference type="SAM" id="MobiDB-lite"/>
    </source>
</evidence>
<keyword evidence="5" id="KW-0378">Hydrolase</keyword>
<dbReference type="GO" id="GO:0006508">
    <property type="term" value="P:proteolysis"/>
    <property type="evidence" value="ECO:0007669"/>
    <property type="project" value="UniProtKB-KW"/>
</dbReference>
<sequence length="1457" mass="157545">MSKKFVSQKMLALLLSLMLVFSIAAPGAAFALEDAGTTPTVEDTAPPAVVEEPQETESPAIAALAEPDSTVGISAYEYLDYLANTIGTRVAGSAKEVEAGNYVKAEFEKLGYGVTVQPFSYGSSGKTSNNIVATKIGISPKVIIVGAHYDSVSAGKGADDNASGVAVMLESAKAVAQLNTPYTVKFIAFGAEEVGTQGSQYYVSQMSTVDKQNTVAMINLDSLAVGDFMYIYGSKGSKGFVRELGLDIAERLDLDLITNPGLNPKYPAGTTGDWSDHAAFSKAGIPIAYLEATNWNLGAMDGYTQTSDSEYDGEVWHTPNDTLAYIQSKYPGRLEQHLTTFTKVLTGIILEVEELAPEKLQLSTDKASITEKRTIDVQFELPAGVTLANLQWSYGGKALTEWKKWVTNAYTGDPFIYLEEPAVLDGTTVKAKVTFDWIYNTGNLSGNVRSRYPAMIGTRDFAVLDQNGRTIATAPIKLNAYDSYHTYDEIKPAIDEITEAIAKKNGRYVETQVLGQSVQGRNIYFTILAKDKASVDKYLNETLPAMMNDPKGLQEKIKSGAYTDYKVPIWLNNIHPDEAPGVDSIINFFREIGLNDQIEYSTSKDTNNPQKVTLDINEALDDAIFLMNFTQNPDGRYLNTRANANGFDLNRDNSYQTQPETQIVTKAIAKWSPLSFLDMHGFVGSFLIEPCTPPHDPNFEYDLLIGSMLEQANAMGKAGIAQTEIPSYEIPYESHKNNSGPNKSGWDDASPAYTAVYAMHHGALGHTLEIPALNEESTTALFYASVAATKYVSDNKEKLFLNQLEVYKRGIDNIDSRSVDQYLTNAADQVIGRPRGEEINFFPDYYVLPVASGLQKNRLATYEMVQYLLNNGVKVEQTTKQVTVNAVTYPIGTYVINMKQAKRGYANLVLYDGIDVSDFPELYAAIVQSFADMRGFDKYEIRQVGAFSGKTEAVTSITIPKTTITEDAKHYVIRNTNNDAIKAINELLAAKKSVTMLSSGATGYELGDFLVSKTNLQLVSQKYLLDIVPFDEENSREGKLLKQASVSVTGADGLFVLNSLGFPIAADMATSDVLINTSGLVSTELINTGKPYVGFGINAMNTMKGSGLLPGFNFGTTSRSHEGLFNAVLEQGHTITAAYDKKEYLYTGTGSYMTAIPGSAKVLATASMDADFLKAGWWPNSSVAKGKVVGFTYDEGKIHVTLFSNDLLIKASAQKQFRIVANAIFAAAPAASPDQVDDGPVVTPSPTANPGTGGPGPVVTPSPTPTPTPVVVPVFKDLGKVEAWAGEAIEELAGKGIISGLSSTTFAPLKEVTRAEFLTMLVRAFQLADETASVTFSDVDASDWYYASVAAAVKAGLAQGVGEGKFDPNRPITREEMAIMAANALKIVNKDAIVSDIDGALDKFADKDLMALYAKEAIALLTQQGVINGMTDGTYAPKGIANRAQAAVIISKLLKQN</sequence>
<dbReference type="PROSITE" id="PS51272">
    <property type="entry name" value="SLH"/>
    <property type="match status" value="3"/>
</dbReference>
<evidence type="ECO:0000313" key="13">
    <source>
        <dbReference type="Proteomes" id="UP000518605"/>
    </source>
</evidence>
<dbReference type="Proteomes" id="UP000518605">
    <property type="component" value="Unassembled WGS sequence"/>
</dbReference>
<proteinExistence type="inferred from homology"/>
<dbReference type="GO" id="GO:0004181">
    <property type="term" value="F:metallocarboxypeptidase activity"/>
    <property type="evidence" value="ECO:0007669"/>
    <property type="project" value="InterPro"/>
</dbReference>
<dbReference type="GO" id="GO:0004177">
    <property type="term" value="F:aminopeptidase activity"/>
    <property type="evidence" value="ECO:0007669"/>
    <property type="project" value="UniProtKB-KW"/>
</dbReference>
<evidence type="ECO:0000256" key="3">
    <source>
        <dbReference type="ARBA" id="ARBA00022723"/>
    </source>
</evidence>
<protein>
    <submittedName>
        <fullName evidence="12">Zn-dependent M28 family amino/carboxypeptidase</fullName>
    </submittedName>
</protein>
<evidence type="ECO:0000256" key="1">
    <source>
        <dbReference type="ARBA" id="ARBA00022438"/>
    </source>
</evidence>
<accession>A0A7W5C960</accession>
<dbReference type="PANTHER" id="PTHR12147">
    <property type="entry name" value="METALLOPEPTIDASE M28 FAMILY MEMBER"/>
    <property type="match status" value="1"/>
</dbReference>
<dbReference type="PANTHER" id="PTHR12147:SF56">
    <property type="entry name" value="AMINOPEPTIDASE YDR415C-RELATED"/>
    <property type="match status" value="1"/>
</dbReference>
<dbReference type="PROSITE" id="PS52035">
    <property type="entry name" value="PEPTIDASE_M14"/>
    <property type="match status" value="1"/>
</dbReference>
<dbReference type="SMART" id="SM00631">
    <property type="entry name" value="Zn_pept"/>
    <property type="match status" value="1"/>
</dbReference>
<dbReference type="Pfam" id="PF04389">
    <property type="entry name" value="Peptidase_M28"/>
    <property type="match status" value="1"/>
</dbReference>
<dbReference type="InterPro" id="IPR007484">
    <property type="entry name" value="Peptidase_M28"/>
</dbReference>
<evidence type="ECO:0000259" key="11">
    <source>
        <dbReference type="PROSITE" id="PS52035"/>
    </source>
</evidence>
<feature type="domain" description="SLH" evidence="10">
    <location>
        <begin position="1401"/>
        <end position="1457"/>
    </location>
</feature>
<evidence type="ECO:0000259" key="10">
    <source>
        <dbReference type="PROSITE" id="PS51272"/>
    </source>
</evidence>
<keyword evidence="4 9" id="KW-0732">Signal</keyword>
<feature type="domain" description="SLH" evidence="10">
    <location>
        <begin position="1272"/>
        <end position="1331"/>
    </location>
</feature>
<evidence type="ECO:0000256" key="6">
    <source>
        <dbReference type="ARBA" id="ARBA00022833"/>
    </source>
</evidence>